<evidence type="ECO:0008006" key="9">
    <source>
        <dbReference type="Google" id="ProtNLM"/>
    </source>
</evidence>
<keyword evidence="4 6" id="KW-1133">Transmembrane helix</keyword>
<organism evidence="7 8">
    <name type="scientific">Paraprevotella clara YIT 11840</name>
    <dbReference type="NCBI Taxonomy" id="762968"/>
    <lineage>
        <taxon>Bacteria</taxon>
        <taxon>Pseudomonadati</taxon>
        <taxon>Bacteroidota</taxon>
        <taxon>Bacteroidia</taxon>
        <taxon>Bacteroidales</taxon>
        <taxon>Prevotellaceae</taxon>
        <taxon>Paraprevotella</taxon>
    </lineage>
</organism>
<evidence type="ECO:0000256" key="5">
    <source>
        <dbReference type="ARBA" id="ARBA00023136"/>
    </source>
</evidence>
<dbReference type="OrthoDB" id="5365632at2"/>
<feature type="transmembrane region" description="Helical" evidence="6">
    <location>
        <begin position="131"/>
        <end position="149"/>
    </location>
</feature>
<keyword evidence="3 6" id="KW-0812">Transmembrane</keyword>
<protein>
    <recommendedName>
        <fullName evidence="9">Polysaccharide biosynthesis protein</fullName>
    </recommendedName>
</protein>
<feature type="transmembrane region" description="Helical" evidence="6">
    <location>
        <begin position="345"/>
        <end position="367"/>
    </location>
</feature>
<dbReference type="AlphaFoldDB" id="G5SVV9"/>
<evidence type="ECO:0000256" key="1">
    <source>
        <dbReference type="ARBA" id="ARBA00004651"/>
    </source>
</evidence>
<evidence type="ECO:0000256" key="4">
    <source>
        <dbReference type="ARBA" id="ARBA00022989"/>
    </source>
</evidence>
<dbReference type="GO" id="GO:0005886">
    <property type="term" value="C:plasma membrane"/>
    <property type="evidence" value="ECO:0007669"/>
    <property type="project" value="UniProtKB-SubCell"/>
</dbReference>
<dbReference type="InterPro" id="IPR050833">
    <property type="entry name" value="Poly_Biosynth_Transport"/>
</dbReference>
<dbReference type="HOGENOM" id="CLU_040798_1_0_10"/>
<keyword evidence="5 6" id="KW-0472">Membrane</keyword>
<evidence type="ECO:0000313" key="8">
    <source>
        <dbReference type="Proteomes" id="UP000003598"/>
    </source>
</evidence>
<name>G5SVV9_9BACT</name>
<keyword evidence="2" id="KW-1003">Cell membrane</keyword>
<feature type="transmembrane region" description="Helical" evidence="6">
    <location>
        <begin position="188"/>
        <end position="209"/>
    </location>
</feature>
<dbReference type="Proteomes" id="UP000003598">
    <property type="component" value="Unassembled WGS sequence"/>
</dbReference>
<evidence type="ECO:0000256" key="2">
    <source>
        <dbReference type="ARBA" id="ARBA00022475"/>
    </source>
</evidence>
<comment type="subcellular location">
    <subcellularLocation>
        <location evidence="1">Cell membrane</location>
        <topology evidence="1">Multi-pass membrane protein</topology>
    </subcellularLocation>
</comment>
<dbReference type="eggNOG" id="COG2244">
    <property type="taxonomic scope" value="Bacteria"/>
</dbReference>
<feature type="transmembrane region" description="Helical" evidence="6">
    <location>
        <begin position="230"/>
        <end position="248"/>
    </location>
</feature>
<dbReference type="EMBL" id="AFFY01000074">
    <property type="protein sequence ID" value="EHG98424.1"/>
    <property type="molecule type" value="Genomic_DNA"/>
</dbReference>
<evidence type="ECO:0000313" key="7">
    <source>
        <dbReference type="EMBL" id="EHG98424.1"/>
    </source>
</evidence>
<dbReference type="STRING" id="762968.HMPREF9441_03530"/>
<feature type="transmembrane region" description="Helical" evidence="6">
    <location>
        <begin position="161"/>
        <end position="182"/>
    </location>
</feature>
<accession>G5SVV9</accession>
<gene>
    <name evidence="7" type="ORF">HMPREF9441_03530</name>
</gene>
<evidence type="ECO:0000256" key="6">
    <source>
        <dbReference type="SAM" id="Phobius"/>
    </source>
</evidence>
<feature type="transmembrane region" description="Helical" evidence="6">
    <location>
        <begin position="47"/>
        <end position="68"/>
    </location>
</feature>
<sequence>MSTISGNNKRIAKNTVFLYFRMFVMMIVSLFTSRVVLDVLGTEDYGIYNIIGGVIVLFSFLNAALNAATQRFINFNLGKNDLKQANSVFCMSLNVYALLSVVIVILAETIGLCFVNTQLNIPEERMGAANWVYQCTILTFIINLIRIPYNASILAYERMDFYAYTSLGEAVLKLLVVYLLYVSFYDKLIVYALLYTVVPLLITIIYKLFCIRNFEICLYRRTWDKHIFQGLFGFTGWSLFGSLATMSAQQGLNILINVFYGVTVNAAVGIANQVCGTVNQFVSNFQMAFRPQIVKDYAAGEFDRFYRLIFSSSKFSFYLMFLLTLPIMLTIDTILSIWLVDVPQYTAIFCQLILIILIIEATAAPLWMSVEAKGNIRNYQILMSCVILLNFPLSYMALNLGFPVYTVWCMKIFVTLLVFATRCWYINKKLGFPLKDYCKEVLLSIFMVSIIGLPIPLVIKMSIDGLWVNFISVIVTSVLVAIIDIYMIGLNSSERRIVKDILQKKVPFLSKKQ</sequence>
<feature type="transmembrane region" description="Helical" evidence="6">
    <location>
        <begin position="465"/>
        <end position="489"/>
    </location>
</feature>
<evidence type="ECO:0000256" key="3">
    <source>
        <dbReference type="ARBA" id="ARBA00022692"/>
    </source>
</evidence>
<feature type="transmembrane region" description="Helical" evidence="6">
    <location>
        <begin position="404"/>
        <end position="425"/>
    </location>
</feature>
<feature type="transmembrane region" description="Helical" evidence="6">
    <location>
        <begin position="317"/>
        <end position="339"/>
    </location>
</feature>
<feature type="transmembrane region" description="Helical" evidence="6">
    <location>
        <begin position="437"/>
        <end position="459"/>
    </location>
</feature>
<feature type="transmembrane region" description="Helical" evidence="6">
    <location>
        <begin position="379"/>
        <end position="398"/>
    </location>
</feature>
<reference evidence="7 8" key="1">
    <citation type="submission" date="2011-03" db="EMBL/GenBank/DDBJ databases">
        <authorList>
            <person name="Weinstock G."/>
            <person name="Sodergren E."/>
            <person name="Clifton S."/>
            <person name="Fulton L."/>
            <person name="Fulton B."/>
            <person name="Courtney L."/>
            <person name="Fronick C."/>
            <person name="Harrison M."/>
            <person name="Strong C."/>
            <person name="Farmer C."/>
            <person name="Delahaunty K."/>
            <person name="Markovic C."/>
            <person name="Hall O."/>
            <person name="Minx P."/>
            <person name="Tomlinson C."/>
            <person name="Mitreva M."/>
            <person name="Hou S."/>
            <person name="Chen J."/>
            <person name="Wollam A."/>
            <person name="Pepin K.H."/>
            <person name="Johnson M."/>
            <person name="Bhonagiri V."/>
            <person name="Zhang X."/>
            <person name="Suruliraj S."/>
            <person name="Warren W."/>
            <person name="Chinwalla A."/>
            <person name="Mardis E.R."/>
            <person name="Wilson R.K."/>
        </authorList>
    </citation>
    <scope>NUCLEOTIDE SEQUENCE [LARGE SCALE GENOMIC DNA]</scope>
    <source>
        <strain evidence="7 8">YIT 11840</strain>
    </source>
</reference>
<dbReference type="PATRIC" id="fig|762968.3.peg.3092"/>
<dbReference type="PANTHER" id="PTHR30250">
    <property type="entry name" value="PST FAMILY PREDICTED COLANIC ACID TRANSPORTER"/>
    <property type="match status" value="1"/>
</dbReference>
<keyword evidence="8" id="KW-1185">Reference proteome</keyword>
<feature type="transmembrane region" description="Helical" evidence="6">
    <location>
        <begin position="88"/>
        <end position="111"/>
    </location>
</feature>
<dbReference type="PANTHER" id="PTHR30250:SF26">
    <property type="entry name" value="PSMA PROTEIN"/>
    <property type="match status" value="1"/>
</dbReference>
<comment type="caution">
    <text evidence="7">The sequence shown here is derived from an EMBL/GenBank/DDBJ whole genome shotgun (WGS) entry which is preliminary data.</text>
</comment>
<feature type="transmembrane region" description="Helical" evidence="6">
    <location>
        <begin position="16"/>
        <end position="35"/>
    </location>
</feature>
<proteinExistence type="predicted"/>